<dbReference type="Proteomes" id="UP001597213">
    <property type="component" value="Unassembled WGS sequence"/>
</dbReference>
<organism evidence="1 2">
    <name type="scientific">Paracoccus pacificus</name>
    <dbReference type="NCBI Taxonomy" id="1463598"/>
    <lineage>
        <taxon>Bacteria</taxon>
        <taxon>Pseudomonadati</taxon>
        <taxon>Pseudomonadota</taxon>
        <taxon>Alphaproteobacteria</taxon>
        <taxon>Rhodobacterales</taxon>
        <taxon>Paracoccaceae</taxon>
        <taxon>Paracoccus</taxon>
    </lineage>
</organism>
<evidence type="ECO:0000313" key="2">
    <source>
        <dbReference type="Proteomes" id="UP001597213"/>
    </source>
</evidence>
<sequence>MRSGVVSPQRLFRSFENFLSHPLLVRRARGMAVCLTAIGLASCTSPGIEATRAGREMRRSQSETSAGILKDAVFFVVKDMTASEAASTLSSDGAICDNRVCYWTFTERETLWNPMRPPDLPLRTWVLRYQVEFTSNVIDSKDNIVSTVASIETNSGITLSETR</sequence>
<keyword evidence="2" id="KW-1185">Reference proteome</keyword>
<reference evidence="2" key="1">
    <citation type="journal article" date="2019" name="Int. J. Syst. Evol. Microbiol.">
        <title>The Global Catalogue of Microorganisms (GCM) 10K type strain sequencing project: providing services to taxonomists for standard genome sequencing and annotation.</title>
        <authorList>
            <consortium name="The Broad Institute Genomics Platform"/>
            <consortium name="The Broad Institute Genome Sequencing Center for Infectious Disease"/>
            <person name="Wu L."/>
            <person name="Ma J."/>
        </authorList>
    </citation>
    <scope>NUCLEOTIDE SEQUENCE [LARGE SCALE GENOMIC DNA]</scope>
    <source>
        <strain evidence="2">CCUG 56029</strain>
    </source>
</reference>
<evidence type="ECO:0000313" key="1">
    <source>
        <dbReference type="EMBL" id="MFD1881081.1"/>
    </source>
</evidence>
<name>A0ABW4R497_9RHOB</name>
<dbReference type="EMBL" id="JBHUEN010000013">
    <property type="protein sequence ID" value="MFD1881081.1"/>
    <property type="molecule type" value="Genomic_DNA"/>
</dbReference>
<evidence type="ECO:0008006" key="3">
    <source>
        <dbReference type="Google" id="ProtNLM"/>
    </source>
</evidence>
<accession>A0ABW4R497</accession>
<gene>
    <name evidence="1" type="ORF">ACFSCT_05050</name>
</gene>
<protein>
    <recommendedName>
        <fullName evidence="3">Lipoprotein</fullName>
    </recommendedName>
</protein>
<proteinExistence type="predicted"/>
<comment type="caution">
    <text evidence="1">The sequence shown here is derived from an EMBL/GenBank/DDBJ whole genome shotgun (WGS) entry which is preliminary data.</text>
</comment>
<dbReference type="RefSeq" id="WP_379140632.1">
    <property type="nucleotide sequence ID" value="NZ_JBHUEN010000013.1"/>
</dbReference>